<gene>
    <name evidence="1" type="ORF">AWH48_05115</name>
    <name evidence="2" type="ORF">AWH49_09115</name>
</gene>
<dbReference type="Proteomes" id="UP000077271">
    <property type="component" value="Unassembled WGS sequence"/>
</dbReference>
<organism evidence="2 3">
    <name type="scientific">Domibacillus aminovorans</name>
    <dbReference type="NCBI Taxonomy" id="29332"/>
    <lineage>
        <taxon>Bacteria</taxon>
        <taxon>Bacillati</taxon>
        <taxon>Bacillota</taxon>
        <taxon>Bacilli</taxon>
        <taxon>Bacillales</taxon>
        <taxon>Bacillaceae</taxon>
        <taxon>Domibacillus</taxon>
    </lineage>
</organism>
<evidence type="ECO:0000313" key="3">
    <source>
        <dbReference type="Proteomes" id="UP000076935"/>
    </source>
</evidence>
<dbReference type="AlphaFoldDB" id="A0A177LB31"/>
<dbReference type="InterPro" id="IPR022476">
    <property type="entry name" value="Spore_YabP/YqfC"/>
</dbReference>
<dbReference type="EMBL" id="LQWZ01000023">
    <property type="protein sequence ID" value="OAH56054.1"/>
    <property type="molecule type" value="Genomic_DNA"/>
</dbReference>
<name>A0A177LB31_9BACI</name>
<evidence type="ECO:0000313" key="4">
    <source>
        <dbReference type="Proteomes" id="UP000077271"/>
    </source>
</evidence>
<dbReference type="EMBL" id="LQWY01000005">
    <property type="protein sequence ID" value="OAH62813.1"/>
    <property type="molecule type" value="Genomic_DNA"/>
</dbReference>
<accession>A0A177LB31</accession>
<proteinExistence type="predicted"/>
<reference evidence="3 4" key="1">
    <citation type="submission" date="2016-01" db="EMBL/GenBank/DDBJ databases">
        <title>Investigation of taxonomic status of Bacillus aminovorans.</title>
        <authorList>
            <person name="Verma A."/>
            <person name="Pal Y."/>
            <person name="Krishnamurthi S."/>
        </authorList>
    </citation>
    <scope>NUCLEOTIDE SEQUENCE [LARGE SCALE GENOMIC DNA]</scope>
    <source>
        <strain evidence="2 3">DSM 1314</strain>
        <strain evidence="1 4">DSM 4337</strain>
    </source>
</reference>
<evidence type="ECO:0000313" key="1">
    <source>
        <dbReference type="EMBL" id="OAH56054.1"/>
    </source>
</evidence>
<keyword evidence="3" id="KW-1185">Reference proteome</keyword>
<dbReference type="STRING" id="29332.AWH48_05115"/>
<sequence length="114" mass="12703">MPLSFHKHMKKKGAFVFMKKREGAAFISKLAGLPADAAGGVPRITIIGSTQIAIQYPERLEQFTEQDVRIQLPGSTLHIKGKSLEVKELMPEEILVEGTMTNIQLEMKQGHRFG</sequence>
<dbReference type="Proteomes" id="UP000076935">
    <property type="component" value="Unassembled WGS sequence"/>
</dbReference>
<dbReference type="Pfam" id="PF07873">
    <property type="entry name" value="YabP"/>
    <property type="match status" value="1"/>
</dbReference>
<protein>
    <recommendedName>
        <fullName evidence="5">Sporulation protein YqfC</fullName>
    </recommendedName>
</protein>
<evidence type="ECO:0008006" key="5">
    <source>
        <dbReference type="Google" id="ProtNLM"/>
    </source>
</evidence>
<evidence type="ECO:0000313" key="2">
    <source>
        <dbReference type="EMBL" id="OAH62813.1"/>
    </source>
</evidence>
<comment type="caution">
    <text evidence="2">The sequence shown here is derived from an EMBL/GenBank/DDBJ whole genome shotgun (WGS) entry which is preliminary data.</text>
</comment>